<evidence type="ECO:0000259" key="1">
    <source>
        <dbReference type="Pfam" id="PF00535"/>
    </source>
</evidence>
<reference evidence="2 3" key="1">
    <citation type="journal article" date="2012" name="J. Virol.">
        <title>Complete Genome Sequences of 138 Mycobacteriophages.</title>
        <authorList>
            <consortium name="the Science Education Alliance Phage Hunters Advancing Genomics and Evolutionary Science Program"/>
            <consortium name="the KwaZulu-Natal Research Institute for Tuberculosis and HIV Mycobacterial Genetics Course Students"/>
            <consortium name="the Phage Hunters Integrating Research and Education Program"/>
            <person name="Hatfull G.F."/>
        </authorList>
    </citation>
    <scope>NUCLEOTIDE SEQUENCE [LARGE SCALE GENOMIC DNA]</scope>
    <source>
        <strain evidence="2">LittleE</strain>
    </source>
</reference>
<dbReference type="GeneID" id="40233675"/>
<evidence type="ECO:0000313" key="3">
    <source>
        <dbReference type="Proteomes" id="UP000008414"/>
    </source>
</evidence>
<evidence type="ECO:0000313" key="2">
    <source>
        <dbReference type="EMBL" id="AEK09403.1"/>
    </source>
</evidence>
<feature type="domain" description="Glycosyltransferase 2-like" evidence="1">
    <location>
        <begin position="6"/>
        <end position="100"/>
    </location>
</feature>
<dbReference type="SUPFAM" id="SSF53448">
    <property type="entry name" value="Nucleotide-diphospho-sugar transferases"/>
    <property type="match status" value="1"/>
</dbReference>
<accession>G1D3Q3</accession>
<dbReference type="OrthoDB" id="1549at10239"/>
<proteinExistence type="predicted"/>
<dbReference type="Proteomes" id="UP000008414">
    <property type="component" value="Segment"/>
</dbReference>
<sequence length="240" mass="27213">MMHIGIGITTHNRREQFLEMLSGWRRYRPDDCRIVVVDDGSDIPVPPIDGVEVLRNDIPLGISAAKNRTLSALRDCEHVFLSDDDVAPVSADWWRPYVESRHEHMSLTFCTDVSGKRISHDHWLMGHLDDGTAIWSSPNGCLLYMTKNVIDTVGGYDQDLYPVCGAEHRDYSSRVFYAGLTQCEFMDVPGSLELFRVLDREGVASSTTEDTRRAHYGPNTDTYLRLRGRATKVPIRPIDD</sequence>
<keyword evidence="3" id="KW-1185">Reference proteome</keyword>
<dbReference type="RefSeq" id="YP_009636929.1">
    <property type="nucleotide sequence ID" value="NC_042322.1"/>
</dbReference>
<organism evidence="2 3">
    <name type="scientific">Mycobacterium phage LittleE</name>
    <dbReference type="NCBI Taxonomy" id="2922212"/>
    <lineage>
        <taxon>Viruses</taxon>
        <taxon>Duplodnaviria</taxon>
        <taxon>Heunggongvirae</taxon>
        <taxon>Uroviricota</taxon>
        <taxon>Caudoviricetes</taxon>
        <taxon>Omegavirus</taxon>
        <taxon>Omegavirus littlee</taxon>
    </lineage>
</organism>
<dbReference type="Gene3D" id="3.90.550.10">
    <property type="entry name" value="Spore Coat Polysaccharide Biosynthesis Protein SpsA, Chain A"/>
    <property type="match status" value="1"/>
</dbReference>
<name>G1D3Q3_9CAUD</name>
<gene>
    <name evidence="2" type="primary">18</name>
    <name evidence="2" type="ORF">LITTLEE_18</name>
</gene>
<dbReference type="InterPro" id="IPR001173">
    <property type="entry name" value="Glyco_trans_2-like"/>
</dbReference>
<protein>
    <submittedName>
        <fullName evidence="2">Glycosyltransferase</fullName>
    </submittedName>
</protein>
<dbReference type="EMBL" id="JF937101">
    <property type="protein sequence ID" value="AEK09403.1"/>
    <property type="molecule type" value="Genomic_DNA"/>
</dbReference>
<dbReference type="InterPro" id="IPR029044">
    <property type="entry name" value="Nucleotide-diphossugar_trans"/>
</dbReference>
<dbReference type="Pfam" id="PF00535">
    <property type="entry name" value="Glycos_transf_2"/>
    <property type="match status" value="1"/>
</dbReference>